<dbReference type="InterPro" id="IPR026444">
    <property type="entry name" value="Secre_tail"/>
</dbReference>
<dbReference type="InterPro" id="IPR004843">
    <property type="entry name" value="Calcineurin-like_PHP"/>
</dbReference>
<dbReference type="EMBL" id="FZNS01000002">
    <property type="protein sequence ID" value="SNR38946.1"/>
    <property type="molecule type" value="Genomic_DNA"/>
</dbReference>
<dbReference type="Proteomes" id="UP000198310">
    <property type="component" value="Unassembled WGS sequence"/>
</dbReference>
<keyword evidence="6" id="KW-1185">Reference proteome</keyword>
<feature type="chain" id="PRO_5012760066" evidence="3">
    <location>
        <begin position="26"/>
        <end position="374"/>
    </location>
</feature>
<dbReference type="Pfam" id="PF00149">
    <property type="entry name" value="Metallophos"/>
    <property type="match status" value="1"/>
</dbReference>
<dbReference type="Gene3D" id="2.60.40.4070">
    <property type="match status" value="1"/>
</dbReference>
<reference evidence="6" key="1">
    <citation type="submission" date="2017-06" db="EMBL/GenBank/DDBJ databases">
        <authorList>
            <person name="Varghese N."/>
            <person name="Submissions S."/>
        </authorList>
    </citation>
    <scope>NUCLEOTIDE SEQUENCE [LARGE SCALE GENOMIC DNA]</scope>
    <source>
        <strain evidence="6">DSM 28041</strain>
    </source>
</reference>
<evidence type="ECO:0000256" key="3">
    <source>
        <dbReference type="SAM" id="SignalP"/>
    </source>
</evidence>
<keyword evidence="2" id="KW-0378">Hydrolase</keyword>
<dbReference type="AlphaFoldDB" id="A0A238VXC8"/>
<evidence type="ECO:0000256" key="2">
    <source>
        <dbReference type="ARBA" id="ARBA00022801"/>
    </source>
</evidence>
<keyword evidence="1 3" id="KW-0732">Signal</keyword>
<feature type="signal peptide" evidence="3">
    <location>
        <begin position="1"/>
        <end position="25"/>
    </location>
</feature>
<dbReference type="PANTHER" id="PTHR10161">
    <property type="entry name" value="TARTRATE-RESISTANT ACID PHOSPHATASE TYPE 5"/>
    <property type="match status" value="1"/>
</dbReference>
<evidence type="ECO:0000256" key="1">
    <source>
        <dbReference type="ARBA" id="ARBA00022729"/>
    </source>
</evidence>
<proteinExistence type="predicted"/>
<gene>
    <name evidence="5" type="ORF">SAMN06269173_10215</name>
</gene>
<dbReference type="InterPro" id="IPR051558">
    <property type="entry name" value="Metallophosphoesterase_PAP"/>
</dbReference>
<organism evidence="5 6">
    <name type="scientific">Hymenobacter mucosus</name>
    <dbReference type="NCBI Taxonomy" id="1411120"/>
    <lineage>
        <taxon>Bacteria</taxon>
        <taxon>Pseudomonadati</taxon>
        <taxon>Bacteroidota</taxon>
        <taxon>Cytophagia</taxon>
        <taxon>Cytophagales</taxon>
        <taxon>Hymenobacteraceae</taxon>
        <taxon>Hymenobacter</taxon>
    </lineage>
</organism>
<dbReference type="Gene3D" id="3.60.21.10">
    <property type="match status" value="1"/>
</dbReference>
<protein>
    <submittedName>
        <fullName evidence="5">Por secretion system C-terminal sorting domain-containing protein</fullName>
    </submittedName>
</protein>
<dbReference type="PANTHER" id="PTHR10161:SF14">
    <property type="entry name" value="TARTRATE-RESISTANT ACID PHOSPHATASE TYPE 5"/>
    <property type="match status" value="1"/>
</dbReference>
<dbReference type="RefSeq" id="WP_089331773.1">
    <property type="nucleotide sequence ID" value="NZ_FZNS01000002.1"/>
</dbReference>
<sequence length="374" mass="41258">MQVLRGARVARQIVFILLLSLSSLASLQAQRFAVVGDFGSGRSTEGDVAKLINSWQPEFIITMGDNNYERGSAATIDANIGQFYHSYINNYKGSYGAGSSTPRFFPSLGNHDLYTSLGQPYFDYFTLPGNERYYDFVRGNVHFFVLNSDETEPDGNTSESVQARWLRAGLAAATEPWKVVYMHHAPYSSGPHGSTVALQWPYRAWGASVVLAGHDHQYERLQVDSLTYIVNGLGGHSRYSTLAPVPGSRFRYTGNYGAMRVQASPDSLHFAFITRSGQLIEQFTLRQPVSTEILSVLPNPFTTSAKVTVQLPTAGPVVVRVVSASGQEVARLYEGALAAGSHVLRWNRQALPQGVYYVQLLTEGRRYALAVQVQ</sequence>
<name>A0A238VXC8_9BACT</name>
<evidence type="ECO:0000259" key="4">
    <source>
        <dbReference type="Pfam" id="PF00149"/>
    </source>
</evidence>
<dbReference type="SUPFAM" id="SSF56300">
    <property type="entry name" value="Metallo-dependent phosphatases"/>
    <property type="match status" value="1"/>
</dbReference>
<dbReference type="GO" id="GO:0016787">
    <property type="term" value="F:hydrolase activity"/>
    <property type="evidence" value="ECO:0007669"/>
    <property type="project" value="UniProtKB-KW"/>
</dbReference>
<dbReference type="NCBIfam" id="TIGR04183">
    <property type="entry name" value="Por_Secre_tail"/>
    <property type="match status" value="1"/>
</dbReference>
<accession>A0A238VXC8</accession>
<evidence type="ECO:0000313" key="6">
    <source>
        <dbReference type="Proteomes" id="UP000198310"/>
    </source>
</evidence>
<feature type="domain" description="Calcineurin-like phosphoesterase" evidence="4">
    <location>
        <begin position="31"/>
        <end position="218"/>
    </location>
</feature>
<dbReference type="InterPro" id="IPR029052">
    <property type="entry name" value="Metallo-depent_PP-like"/>
</dbReference>
<evidence type="ECO:0000313" key="5">
    <source>
        <dbReference type="EMBL" id="SNR38946.1"/>
    </source>
</evidence>